<organism evidence="2 3">
    <name type="scientific">Kipferlia bialata</name>
    <dbReference type="NCBI Taxonomy" id="797122"/>
    <lineage>
        <taxon>Eukaryota</taxon>
        <taxon>Metamonada</taxon>
        <taxon>Carpediemonas-like organisms</taxon>
        <taxon>Kipferlia</taxon>
    </lineage>
</organism>
<dbReference type="PANTHER" id="PTHR13326">
    <property type="entry name" value="TRNA PSEUDOURIDINE SYNTHASE D"/>
    <property type="match status" value="1"/>
</dbReference>
<dbReference type="GO" id="GO:0003723">
    <property type="term" value="F:RNA binding"/>
    <property type="evidence" value="ECO:0007669"/>
    <property type="project" value="InterPro"/>
</dbReference>
<evidence type="ECO:0000313" key="3">
    <source>
        <dbReference type="Proteomes" id="UP000265618"/>
    </source>
</evidence>
<feature type="compositionally biased region" description="Low complexity" evidence="1">
    <location>
        <begin position="1"/>
        <end position="24"/>
    </location>
</feature>
<dbReference type="PANTHER" id="PTHR13326:SF21">
    <property type="entry name" value="PSEUDOURIDYLATE SYNTHASE PUS7L"/>
    <property type="match status" value="1"/>
</dbReference>
<keyword evidence="3" id="KW-1185">Reference proteome</keyword>
<dbReference type="GO" id="GO:0001522">
    <property type="term" value="P:pseudouridine synthesis"/>
    <property type="evidence" value="ECO:0007669"/>
    <property type="project" value="InterPro"/>
</dbReference>
<dbReference type="InterPro" id="IPR001656">
    <property type="entry name" value="PsdUridine_synth_TruD"/>
</dbReference>
<comment type="caution">
    <text evidence="2">The sequence shown here is derived from an EMBL/GenBank/DDBJ whole genome shotgun (WGS) entry which is preliminary data.</text>
</comment>
<dbReference type="AlphaFoldDB" id="A0A9K3GL43"/>
<evidence type="ECO:0000256" key="1">
    <source>
        <dbReference type="SAM" id="MobiDB-lite"/>
    </source>
</evidence>
<feature type="compositionally biased region" description="Basic and acidic residues" evidence="1">
    <location>
        <begin position="59"/>
        <end position="78"/>
    </location>
</feature>
<dbReference type="Proteomes" id="UP000265618">
    <property type="component" value="Unassembled WGS sequence"/>
</dbReference>
<name>A0A9K3GL43_9EUKA</name>
<reference evidence="2 3" key="1">
    <citation type="journal article" date="2018" name="PLoS ONE">
        <title>The draft genome of Kipferlia bialata reveals reductive genome evolution in fornicate parasites.</title>
        <authorList>
            <person name="Tanifuji G."/>
            <person name="Takabayashi S."/>
            <person name="Kume K."/>
            <person name="Takagi M."/>
            <person name="Nakayama T."/>
            <person name="Kamikawa R."/>
            <person name="Inagaki Y."/>
            <person name="Hashimoto T."/>
        </authorList>
    </citation>
    <scope>NUCLEOTIDE SEQUENCE [LARGE SCALE GENOMIC DNA]</scope>
    <source>
        <strain evidence="2">NY0173</strain>
    </source>
</reference>
<accession>A0A9K3GL43</accession>
<proteinExistence type="predicted"/>
<dbReference type="OrthoDB" id="447290at2759"/>
<dbReference type="EMBL" id="BDIP01002830">
    <property type="protein sequence ID" value="GIQ86892.1"/>
    <property type="molecule type" value="Genomic_DNA"/>
</dbReference>
<evidence type="ECO:0000313" key="2">
    <source>
        <dbReference type="EMBL" id="GIQ86892.1"/>
    </source>
</evidence>
<dbReference type="GO" id="GO:0009982">
    <property type="term" value="F:pseudouridine synthase activity"/>
    <property type="evidence" value="ECO:0007669"/>
    <property type="project" value="InterPro"/>
</dbReference>
<gene>
    <name evidence="2" type="ORF">KIPB_008823</name>
</gene>
<protein>
    <submittedName>
        <fullName evidence="2">Pseudouridine synthase, TruD</fullName>
    </submittedName>
</protein>
<feature type="region of interest" description="Disordered" evidence="1">
    <location>
        <begin position="1"/>
        <end position="94"/>
    </location>
</feature>
<sequence length="307" mass="34563">MDVDGVTEVTETPVEVVESPVETETVTESEAVTETEKSPEAETGDVSMDKEEVETPVVAEEKKETEAEGEGEEKKEEAPVPSRPPPEAPTFMPEDVTEIPKLPSALLDREFTGRPRASDIGMKCRSRPRASDIGMKVCLSSGQRNMSDTDALPVCSVKEMFTDFVVEEVLKDGTIAVVTDKTDPFPKAVEVPSTPPTCLSEEVRTDIAKWVEDKENKEEFPIPGSFDKEERTQVHKWIRKTYEGMVDSKYDTDDEKFTLSKKRTPVRARRAEWPKDIPSFTTFTMKKTNMEQQYALRRLCTVIPDPY</sequence>
<feature type="non-terminal residue" evidence="2">
    <location>
        <position position="1"/>
    </location>
</feature>